<feature type="domain" description="TauD/TfdA-like" evidence="8">
    <location>
        <begin position="121"/>
        <end position="354"/>
    </location>
</feature>
<evidence type="ECO:0000256" key="4">
    <source>
        <dbReference type="ARBA" id="ARBA00022723"/>
    </source>
</evidence>
<dbReference type="Pfam" id="PF02668">
    <property type="entry name" value="TauD"/>
    <property type="match status" value="1"/>
</dbReference>
<dbReference type="STRING" id="388408.LAX5112_03348"/>
<dbReference type="Gene3D" id="3.60.130.10">
    <property type="entry name" value="Clavaminate synthase-like"/>
    <property type="match status" value="1"/>
</dbReference>
<keyword evidence="11" id="KW-1185">Reference proteome</keyword>
<dbReference type="Gene3D" id="3.30.2020.30">
    <property type="match status" value="1"/>
</dbReference>
<keyword evidence="7" id="KW-0408">Iron</keyword>
<reference evidence="11" key="1">
    <citation type="submission" date="2015-07" db="EMBL/GenBank/DDBJ databases">
        <authorList>
            <person name="Rodrigo-Torres Lidia"/>
            <person name="Arahal R.David."/>
        </authorList>
    </citation>
    <scope>NUCLEOTIDE SEQUENCE [LARGE SCALE GENOMIC DNA]</scope>
    <source>
        <strain evidence="11">CECT 5112</strain>
    </source>
</reference>
<sequence>MTSITLRGSDRVLNVAWADGTSADFPFLWLRDNCPSGFHPQTHEREFDLTGIPVTLGVLSAELDGEAIRIEWEGEEHQSRFDADWLKAHRPGIGLKDPANIPPTLWRGDFQPADLPRIRAADLMNDDEALLWFLIETKKTGLAIVDGMADDREAGMAAAKRIGFLRETNFGVTFEVRSMPNPNNLAYTSHALPLHTDLANQELPPGFQFLHCLANDAEGGGSTFCDGFAIAEDLRQNDPEAFELLSKTPVPFRFHDDSYDIRRHQTVIDLDAFGNLQELHFNAHLAGVFDLAADKMEAYYRAYRKIMQMTRSSDYVITTRLEGGEMVIFDNRRVLHGRAAFDPNTGYRHLRGCYVDRGEFDSRIRVLSR</sequence>
<dbReference type="FunFam" id="3.30.2020.30:FF:000002">
    <property type="entry name" value="Putative gamma-butyrobetaine dioxygenase"/>
    <property type="match status" value="1"/>
</dbReference>
<dbReference type="GO" id="GO:0045329">
    <property type="term" value="P:carnitine biosynthetic process"/>
    <property type="evidence" value="ECO:0007669"/>
    <property type="project" value="TreeGrafter"/>
</dbReference>
<protein>
    <submittedName>
        <fullName evidence="10">Gamma-butyrobetaine dioxygenase</fullName>
        <ecNumber evidence="10">1.14.11.1</ecNumber>
    </submittedName>
</protein>
<dbReference type="CDD" id="cd00250">
    <property type="entry name" value="CAS_like"/>
    <property type="match status" value="1"/>
</dbReference>
<dbReference type="GO" id="GO:0008336">
    <property type="term" value="F:gamma-butyrobetaine dioxygenase activity"/>
    <property type="evidence" value="ECO:0007669"/>
    <property type="project" value="UniProtKB-EC"/>
</dbReference>
<evidence type="ECO:0000259" key="8">
    <source>
        <dbReference type="Pfam" id="PF02668"/>
    </source>
</evidence>
<proteinExistence type="inferred from homology"/>
<dbReference type="OrthoDB" id="979809at2"/>
<dbReference type="EMBL" id="CXWD01000013">
    <property type="protein sequence ID" value="CTQ72882.1"/>
    <property type="molecule type" value="Genomic_DNA"/>
</dbReference>
<dbReference type="Pfam" id="PF06155">
    <property type="entry name" value="GBBH-like_N"/>
    <property type="match status" value="1"/>
</dbReference>
<comment type="cofactor">
    <cofactor evidence="2">
        <name>L-ascorbate</name>
        <dbReference type="ChEBI" id="CHEBI:38290"/>
    </cofactor>
</comment>
<dbReference type="InterPro" id="IPR003819">
    <property type="entry name" value="TauD/TfdA-like"/>
</dbReference>
<dbReference type="SUPFAM" id="SSF51197">
    <property type="entry name" value="Clavaminate synthase-like"/>
    <property type="match status" value="1"/>
</dbReference>
<dbReference type="EC" id="1.14.11.1" evidence="10"/>
<organism evidence="10 11">
    <name type="scientific">Roseibium alexandrii</name>
    <dbReference type="NCBI Taxonomy" id="388408"/>
    <lineage>
        <taxon>Bacteria</taxon>
        <taxon>Pseudomonadati</taxon>
        <taxon>Pseudomonadota</taxon>
        <taxon>Alphaproteobacteria</taxon>
        <taxon>Hyphomicrobiales</taxon>
        <taxon>Stappiaceae</taxon>
        <taxon>Roseibium</taxon>
    </lineage>
</organism>
<evidence type="ECO:0000256" key="3">
    <source>
        <dbReference type="ARBA" id="ARBA00008654"/>
    </source>
</evidence>
<keyword evidence="6 10" id="KW-0560">Oxidoreductase</keyword>
<dbReference type="AlphaFoldDB" id="A0A0M7AEM5"/>
<keyword evidence="4" id="KW-0479">Metal-binding</keyword>
<evidence type="ECO:0000259" key="9">
    <source>
        <dbReference type="Pfam" id="PF06155"/>
    </source>
</evidence>
<dbReference type="PANTHER" id="PTHR10696:SF25">
    <property type="entry name" value="OXIDOREDUCTASE AIM17-RELATED"/>
    <property type="match status" value="1"/>
</dbReference>
<dbReference type="FunFam" id="3.60.130.10:FF:000001">
    <property type="entry name" value="Trimethyllysine dioxygenase, mitochondrial"/>
    <property type="match status" value="1"/>
</dbReference>
<evidence type="ECO:0000256" key="2">
    <source>
        <dbReference type="ARBA" id="ARBA00001961"/>
    </source>
</evidence>
<evidence type="ECO:0000256" key="6">
    <source>
        <dbReference type="ARBA" id="ARBA00023002"/>
    </source>
</evidence>
<dbReference type="InterPro" id="IPR010376">
    <property type="entry name" value="GBBH-like_N"/>
</dbReference>
<dbReference type="PANTHER" id="PTHR10696">
    <property type="entry name" value="GAMMA-BUTYROBETAINE HYDROXYLASE-RELATED"/>
    <property type="match status" value="1"/>
</dbReference>
<dbReference type="GO" id="GO:0046872">
    <property type="term" value="F:metal ion binding"/>
    <property type="evidence" value="ECO:0007669"/>
    <property type="project" value="UniProtKB-KW"/>
</dbReference>
<dbReference type="InterPro" id="IPR042098">
    <property type="entry name" value="TauD-like_sf"/>
</dbReference>
<dbReference type="InterPro" id="IPR038492">
    <property type="entry name" value="GBBH-like_N_sf"/>
</dbReference>
<dbReference type="RefSeq" id="WP_055672762.1">
    <property type="nucleotide sequence ID" value="NZ_CXWD01000013.1"/>
</dbReference>
<name>A0A0M7AEM5_9HYPH</name>
<evidence type="ECO:0000313" key="10">
    <source>
        <dbReference type="EMBL" id="CTQ72882.1"/>
    </source>
</evidence>
<dbReference type="InterPro" id="IPR050411">
    <property type="entry name" value="AlphaKG_dependent_hydroxylases"/>
</dbReference>
<dbReference type="Proteomes" id="UP000053235">
    <property type="component" value="Unassembled WGS sequence"/>
</dbReference>
<evidence type="ECO:0000256" key="5">
    <source>
        <dbReference type="ARBA" id="ARBA00022964"/>
    </source>
</evidence>
<accession>A0A0M7AEM5</accession>
<evidence type="ECO:0000256" key="7">
    <source>
        <dbReference type="ARBA" id="ARBA00023004"/>
    </source>
</evidence>
<comment type="similarity">
    <text evidence="3">Belongs to the gamma-BBH/TMLD family.</text>
</comment>
<comment type="cofactor">
    <cofactor evidence="1">
        <name>Fe(2+)</name>
        <dbReference type="ChEBI" id="CHEBI:29033"/>
    </cofactor>
</comment>
<feature type="domain" description="Gamma-butyrobetaine hydroxylase-like N-terminal" evidence="9">
    <location>
        <begin position="5"/>
        <end position="86"/>
    </location>
</feature>
<evidence type="ECO:0000313" key="11">
    <source>
        <dbReference type="Proteomes" id="UP000053235"/>
    </source>
</evidence>
<evidence type="ECO:0000256" key="1">
    <source>
        <dbReference type="ARBA" id="ARBA00001954"/>
    </source>
</evidence>
<gene>
    <name evidence="10" type="ORF">LAX5112_03348</name>
</gene>
<keyword evidence="5 10" id="KW-0223">Dioxygenase</keyword>